<dbReference type="RefSeq" id="WP_308215660.1">
    <property type="nucleotide sequence ID" value="NZ_JAGTJJ010000033.1"/>
</dbReference>
<dbReference type="AlphaFoldDB" id="A0A9X3XAW7"/>
<reference evidence="1 2" key="1">
    <citation type="submission" date="2021-04" db="EMBL/GenBank/DDBJ databases">
        <title>Genome analysis of Polyangium sp.</title>
        <authorList>
            <person name="Li Y."/>
            <person name="Wang J."/>
        </authorList>
    </citation>
    <scope>NUCLEOTIDE SEQUENCE [LARGE SCALE GENOMIC DNA]</scope>
    <source>
        <strain evidence="1 2">SDU14</strain>
    </source>
</reference>
<keyword evidence="2" id="KW-1185">Reference proteome</keyword>
<comment type="caution">
    <text evidence="1">The sequence shown here is derived from an EMBL/GenBank/DDBJ whole genome shotgun (WGS) entry which is preliminary data.</text>
</comment>
<dbReference type="InterPro" id="IPR011101">
    <property type="entry name" value="DUF5131"/>
</dbReference>
<proteinExistence type="predicted"/>
<protein>
    <submittedName>
        <fullName evidence="1">DUF5131 family protein</fullName>
    </submittedName>
</protein>
<name>A0A9X3XAW7_9BACT</name>
<dbReference type="Pfam" id="PF07505">
    <property type="entry name" value="DUF5131"/>
    <property type="match status" value="1"/>
</dbReference>
<dbReference type="EMBL" id="JAGTJJ010000033">
    <property type="protein sequence ID" value="MDC3985935.1"/>
    <property type="molecule type" value="Genomic_DNA"/>
</dbReference>
<evidence type="ECO:0000313" key="2">
    <source>
        <dbReference type="Proteomes" id="UP001151081"/>
    </source>
</evidence>
<accession>A0A9X3XAW7</accession>
<dbReference type="Proteomes" id="UP001151081">
    <property type="component" value="Unassembled WGS sequence"/>
</dbReference>
<evidence type="ECO:0000313" key="1">
    <source>
        <dbReference type="EMBL" id="MDC3985935.1"/>
    </source>
</evidence>
<gene>
    <name evidence="1" type="ORF">KEG57_35975</name>
</gene>
<organism evidence="1 2">
    <name type="scientific">Polyangium jinanense</name>
    <dbReference type="NCBI Taxonomy" id="2829994"/>
    <lineage>
        <taxon>Bacteria</taxon>
        <taxon>Pseudomonadati</taxon>
        <taxon>Myxococcota</taxon>
        <taxon>Polyangia</taxon>
        <taxon>Polyangiales</taxon>
        <taxon>Polyangiaceae</taxon>
        <taxon>Polyangium</taxon>
    </lineage>
</organism>
<sequence length="98" mass="10560">MNSLSGGVAWPRNLWAGTSVTSAVMIGRIEPLLRVGDTNTLRFLPVELQVEAIDLGEWLPQIDLVIQGGESGKDARPFDVEVPAGCAMRVVPRACRTS</sequence>